<gene>
    <name evidence="1" type="ORF">MC45_07530</name>
</gene>
<reference evidence="1 2" key="1">
    <citation type="submission" date="2014-09" db="EMBL/GenBank/DDBJ databases">
        <title>Using Illumina technology Improving SMRT sequencing Genome Assembly by RASTools.</title>
        <authorList>
            <person name="Zhou Y."/>
            <person name="Ma T."/>
            <person name="Liu T."/>
        </authorList>
    </citation>
    <scope>NUCLEOTIDE SEQUENCE [LARGE SCALE GENOMIC DNA]</scope>
    <source>
        <strain evidence="1 2">ATCC 55669</strain>
    </source>
</reference>
<protein>
    <submittedName>
        <fullName evidence="1">Uncharacterized protein</fullName>
    </submittedName>
</protein>
<dbReference type="HOGENOM" id="CLU_1199172_0_0_5"/>
<name>A0A097EFB2_9SPHN</name>
<organism evidence="1 2">
    <name type="scientific">Sphingomonas taxi</name>
    <dbReference type="NCBI Taxonomy" id="1549858"/>
    <lineage>
        <taxon>Bacteria</taxon>
        <taxon>Pseudomonadati</taxon>
        <taxon>Pseudomonadota</taxon>
        <taxon>Alphaproteobacteria</taxon>
        <taxon>Sphingomonadales</taxon>
        <taxon>Sphingomonadaceae</taxon>
        <taxon>Sphingomonas</taxon>
    </lineage>
</organism>
<dbReference type="AlphaFoldDB" id="A0A097EFB2"/>
<proteinExistence type="predicted"/>
<dbReference type="EMBL" id="CP009571">
    <property type="protein sequence ID" value="AIT06260.1"/>
    <property type="molecule type" value="Genomic_DNA"/>
</dbReference>
<accession>A0A097EFB2</accession>
<dbReference type="KEGG" id="stax:MC45_07530"/>
<dbReference type="RefSeq" id="WP_038661429.1">
    <property type="nucleotide sequence ID" value="NZ_CP009571.1"/>
</dbReference>
<evidence type="ECO:0000313" key="2">
    <source>
        <dbReference type="Proteomes" id="UP000033200"/>
    </source>
</evidence>
<sequence length="231" mass="25959">MKAVDERHRWQIPDSGFGLLGTELFANRPIADMLHEKTSSRVMQASAHALAAEPFSQLQVRRRLIEAATFDAPIVLDDVIRVTKVSRVSAARFRAAIPFTGDPDLFQAKGHGSARRKLKATIDGNSLVITATSFACDVAMVPYAIASEVIAIREMLAEQQDFILKHNRQAVKAWRAFVDERWDALCTMRTFAVRSVQDQVERDRRDILLAYDVIFGKNGSRVDLDEFILNT</sequence>
<keyword evidence="2" id="KW-1185">Reference proteome</keyword>
<dbReference type="Proteomes" id="UP000033200">
    <property type="component" value="Chromosome"/>
</dbReference>
<evidence type="ECO:0000313" key="1">
    <source>
        <dbReference type="EMBL" id="AIT06260.1"/>
    </source>
</evidence>